<gene>
    <name evidence="1" type="ORF">B0703_06445</name>
</gene>
<name>A0AAF0VCQ9_BIFAD</name>
<dbReference type="AlphaFoldDB" id="A0AAF0VCQ9"/>
<evidence type="ECO:0000313" key="1">
    <source>
        <dbReference type="EMBL" id="WNE84649.1"/>
    </source>
</evidence>
<accession>A0AAF0VCQ9</accession>
<organism evidence="1 2">
    <name type="scientific">Bifidobacterium adolescentis</name>
    <dbReference type="NCBI Taxonomy" id="1680"/>
    <lineage>
        <taxon>Bacteria</taxon>
        <taxon>Bacillati</taxon>
        <taxon>Actinomycetota</taxon>
        <taxon>Actinomycetes</taxon>
        <taxon>Bifidobacteriales</taxon>
        <taxon>Bifidobacteriaceae</taxon>
        <taxon>Bifidobacterium</taxon>
    </lineage>
</organism>
<dbReference type="RefSeq" id="WP_085347037.1">
    <property type="nucleotide sequence ID" value="NZ_CP133648.1"/>
</dbReference>
<sequence length="124" mass="13895">MVTTNNRSWKALLPRNGGIGVCPQIGRVKIPPVCPRSTLNLTGGRRIKTVRACWFEGDEARFVSLMPSTGRIRKELESLKGGETVEFIGRPCEWHDMSGQNYYIVIVTDMDIIESESLRNVSKA</sequence>
<evidence type="ECO:0000313" key="2">
    <source>
        <dbReference type="Proteomes" id="UP000193179"/>
    </source>
</evidence>
<reference evidence="1" key="2">
    <citation type="submission" date="2023-09" db="EMBL/GenBank/DDBJ databases">
        <title>Ecological and genomic based identification of the Bifidobacterium adolescentis prototype of the healthy human gut microbiota.</title>
        <authorList>
            <person name="Lugli G.A."/>
            <person name="Argentini C."/>
            <person name="Tarracchini C."/>
            <person name="Fontana F."/>
            <person name="Alessandri G."/>
            <person name="Mancabelli L."/>
            <person name="Milani C."/>
            <person name="Turroni F."/>
            <person name="Ventura M."/>
        </authorList>
    </citation>
    <scope>NUCLEOTIDE SEQUENCE</scope>
    <source>
        <strain evidence="1">703B</strain>
    </source>
</reference>
<reference evidence="1" key="1">
    <citation type="journal article" date="2016" name="Sci. Rep.">
        <title>Evaluation of genetic diversity among strains of the human gut commensal Bifidobacterium adolescentis.</title>
        <authorList>
            <person name="Duranti S."/>
            <person name="Milani C."/>
            <person name="Lugli G.A."/>
            <person name="Mancabelli L."/>
            <person name="Turroni F."/>
            <person name="Ferrario C."/>
            <person name="Mangifesta M."/>
            <person name="Viappiani A."/>
            <person name="Sanchez B."/>
            <person name="Margolles A."/>
            <person name="van Sinderen D."/>
            <person name="Ventura M."/>
        </authorList>
    </citation>
    <scope>NUCLEOTIDE SEQUENCE</scope>
    <source>
        <strain evidence="1">703B</strain>
    </source>
</reference>
<dbReference type="EMBL" id="CP133648">
    <property type="protein sequence ID" value="WNE84649.1"/>
    <property type="molecule type" value="Genomic_DNA"/>
</dbReference>
<protein>
    <submittedName>
        <fullName evidence="1">Uncharacterized protein</fullName>
    </submittedName>
</protein>
<dbReference type="Proteomes" id="UP000193179">
    <property type="component" value="Chromosome"/>
</dbReference>
<proteinExistence type="predicted"/>